<feature type="domain" description="MI" evidence="7">
    <location>
        <begin position="509"/>
        <end position="625"/>
    </location>
</feature>
<dbReference type="Pfam" id="PF02854">
    <property type="entry name" value="MIF4G"/>
    <property type="match status" value="1"/>
</dbReference>
<gene>
    <name evidence="8" type="ORF">WJX75_006538</name>
</gene>
<feature type="compositionally biased region" description="Acidic residues" evidence="6">
    <location>
        <begin position="726"/>
        <end position="740"/>
    </location>
</feature>
<dbReference type="InterPro" id="IPR003891">
    <property type="entry name" value="Initiation_fac_eIF4g_MI"/>
</dbReference>
<feature type="compositionally biased region" description="Basic and acidic residues" evidence="6">
    <location>
        <begin position="43"/>
        <end position="146"/>
    </location>
</feature>
<organism evidence="8 9">
    <name type="scientific">Coccomyxa subellipsoidea</name>
    <dbReference type="NCBI Taxonomy" id="248742"/>
    <lineage>
        <taxon>Eukaryota</taxon>
        <taxon>Viridiplantae</taxon>
        <taxon>Chlorophyta</taxon>
        <taxon>core chlorophytes</taxon>
        <taxon>Trebouxiophyceae</taxon>
        <taxon>Trebouxiophyceae incertae sedis</taxon>
        <taxon>Coccomyxaceae</taxon>
        <taxon>Coccomyxa</taxon>
    </lineage>
</organism>
<dbReference type="CDD" id="cd07718">
    <property type="entry name" value="RNaseZ_ELAC1_ELAC2-C-term-like_MBL-fold"/>
    <property type="match status" value="1"/>
</dbReference>
<feature type="compositionally biased region" description="Low complexity" evidence="6">
    <location>
        <begin position="794"/>
        <end position="803"/>
    </location>
</feature>
<keyword evidence="9" id="KW-1185">Reference proteome</keyword>
<feature type="compositionally biased region" description="Low complexity" evidence="6">
    <location>
        <begin position="756"/>
        <end position="772"/>
    </location>
</feature>
<comment type="caution">
    <text evidence="8">The sequence shown here is derived from an EMBL/GenBank/DDBJ whole genome shotgun (WGS) entry which is preliminary data.</text>
</comment>
<feature type="compositionally biased region" description="Basic and acidic residues" evidence="6">
    <location>
        <begin position="805"/>
        <end position="820"/>
    </location>
</feature>
<dbReference type="Gene3D" id="3.60.15.10">
    <property type="entry name" value="Ribonuclease Z/Hydroxyacylglutathione hydrolase-like"/>
    <property type="match status" value="2"/>
</dbReference>
<evidence type="ECO:0000313" key="8">
    <source>
        <dbReference type="EMBL" id="KAK9915238.1"/>
    </source>
</evidence>
<dbReference type="EMBL" id="JALJOT010000005">
    <property type="protein sequence ID" value="KAK9915238.1"/>
    <property type="molecule type" value="Genomic_DNA"/>
</dbReference>
<dbReference type="Gene3D" id="1.25.40.180">
    <property type="match status" value="1"/>
</dbReference>
<dbReference type="Pfam" id="PF02847">
    <property type="entry name" value="MA3"/>
    <property type="match status" value="1"/>
</dbReference>
<evidence type="ECO:0000256" key="5">
    <source>
        <dbReference type="ARBA" id="ARBA00023242"/>
    </source>
</evidence>
<dbReference type="InterPro" id="IPR050781">
    <property type="entry name" value="CWC22_splicing_factor"/>
</dbReference>
<evidence type="ECO:0000256" key="2">
    <source>
        <dbReference type="ARBA" id="ARBA00006856"/>
    </source>
</evidence>
<protein>
    <recommendedName>
        <fullName evidence="7">MI domain-containing protein</fullName>
    </recommendedName>
</protein>
<reference evidence="8 9" key="1">
    <citation type="journal article" date="2024" name="Nat. Commun.">
        <title>Phylogenomics reveals the evolutionary origins of lichenization in chlorophyte algae.</title>
        <authorList>
            <person name="Puginier C."/>
            <person name="Libourel C."/>
            <person name="Otte J."/>
            <person name="Skaloud P."/>
            <person name="Haon M."/>
            <person name="Grisel S."/>
            <person name="Petersen M."/>
            <person name="Berrin J.G."/>
            <person name="Delaux P.M."/>
            <person name="Dal Grande F."/>
            <person name="Keller J."/>
        </authorList>
    </citation>
    <scope>NUCLEOTIDE SEQUENCE [LARGE SCALE GENOMIC DNA]</scope>
    <source>
        <strain evidence="8 9">SAG 216-7</strain>
    </source>
</reference>
<feature type="region of interest" description="Disordered" evidence="6">
    <location>
        <begin position="957"/>
        <end position="1010"/>
    </location>
</feature>
<keyword evidence="5" id="KW-0539">Nucleus</keyword>
<dbReference type="PANTHER" id="PTHR18034">
    <property type="entry name" value="CELL CYCLE CONTROL PROTEIN CWF22-RELATED"/>
    <property type="match status" value="1"/>
</dbReference>
<dbReference type="SUPFAM" id="SSF48371">
    <property type="entry name" value="ARM repeat"/>
    <property type="match status" value="1"/>
</dbReference>
<dbReference type="InterPro" id="IPR003890">
    <property type="entry name" value="MIF4G-like_typ-3"/>
</dbReference>
<feature type="compositionally biased region" description="Acidic residues" evidence="6">
    <location>
        <begin position="773"/>
        <end position="785"/>
    </location>
</feature>
<feature type="compositionally biased region" description="Acidic residues" evidence="6">
    <location>
        <begin position="462"/>
        <end position="486"/>
    </location>
</feature>
<comment type="subcellular location">
    <subcellularLocation>
        <location evidence="1">Nucleus</location>
    </subcellularLocation>
</comment>
<feature type="compositionally biased region" description="Low complexity" evidence="6">
    <location>
        <begin position="147"/>
        <end position="159"/>
    </location>
</feature>
<dbReference type="Pfam" id="PF12706">
    <property type="entry name" value="Lactamase_B_2"/>
    <property type="match status" value="1"/>
</dbReference>
<feature type="region of interest" description="Disordered" evidence="6">
    <location>
        <begin position="1"/>
        <end position="174"/>
    </location>
</feature>
<feature type="region of interest" description="Disordered" evidence="6">
    <location>
        <begin position="1281"/>
        <end position="1307"/>
    </location>
</feature>
<dbReference type="Proteomes" id="UP001491310">
    <property type="component" value="Unassembled WGS sequence"/>
</dbReference>
<comment type="similarity">
    <text evidence="2">Belongs to the CWC22 family.</text>
</comment>
<feature type="region of interest" description="Disordered" evidence="6">
    <location>
        <begin position="719"/>
        <end position="821"/>
    </location>
</feature>
<evidence type="ECO:0000259" key="7">
    <source>
        <dbReference type="PROSITE" id="PS51366"/>
    </source>
</evidence>
<evidence type="ECO:0000256" key="1">
    <source>
        <dbReference type="ARBA" id="ARBA00004123"/>
    </source>
</evidence>
<feature type="compositionally biased region" description="Low complexity" evidence="6">
    <location>
        <begin position="959"/>
        <end position="968"/>
    </location>
</feature>
<feature type="compositionally biased region" description="Pro residues" evidence="6">
    <location>
        <begin position="1281"/>
        <end position="1299"/>
    </location>
</feature>
<evidence type="ECO:0000256" key="6">
    <source>
        <dbReference type="SAM" id="MobiDB-lite"/>
    </source>
</evidence>
<evidence type="ECO:0000256" key="4">
    <source>
        <dbReference type="ARBA" id="ARBA00023187"/>
    </source>
</evidence>
<keyword evidence="4" id="KW-0508">mRNA splicing</keyword>
<dbReference type="PANTHER" id="PTHR18034:SF3">
    <property type="entry name" value="PRE-MRNA-SPLICING FACTOR CWC22 HOMOLOG"/>
    <property type="match status" value="1"/>
</dbReference>
<dbReference type="SMART" id="SM00543">
    <property type="entry name" value="MIF4G"/>
    <property type="match status" value="1"/>
</dbReference>
<dbReference type="InterPro" id="IPR036866">
    <property type="entry name" value="RibonucZ/Hydroxyglut_hydro"/>
</dbReference>
<dbReference type="SMART" id="SM00544">
    <property type="entry name" value="MA3"/>
    <property type="match status" value="1"/>
</dbReference>
<name>A0ABR2YTP8_9CHLO</name>
<dbReference type="InterPro" id="IPR001279">
    <property type="entry name" value="Metallo-B-lactamas"/>
</dbReference>
<proteinExistence type="inferred from homology"/>
<dbReference type="SUPFAM" id="SSF56281">
    <property type="entry name" value="Metallo-hydrolase/oxidoreductase"/>
    <property type="match status" value="1"/>
</dbReference>
<feature type="region of interest" description="Disordered" evidence="6">
    <location>
        <begin position="458"/>
        <end position="500"/>
    </location>
</feature>
<keyword evidence="3" id="KW-0507">mRNA processing</keyword>
<dbReference type="InterPro" id="IPR016024">
    <property type="entry name" value="ARM-type_fold"/>
</dbReference>
<accession>A0ABR2YTP8</accession>
<evidence type="ECO:0000256" key="3">
    <source>
        <dbReference type="ARBA" id="ARBA00022664"/>
    </source>
</evidence>
<dbReference type="PROSITE" id="PS51366">
    <property type="entry name" value="MI"/>
    <property type="match status" value="1"/>
</dbReference>
<evidence type="ECO:0000313" key="9">
    <source>
        <dbReference type="Proteomes" id="UP001491310"/>
    </source>
</evidence>
<sequence length="1638" mass="179740">MAPRGETPTDSDDEQVHEAQVATARESPVQNGVSGESHKRRGGDRIQFEGKTGTRDFGRSRMRSDRGIDRGRDRYNGRDRDEYRGRGHRDDRDRDEYRGRGRRDDRDREDDRRGSNRGGRGDDSRMESNRGDRRKDDRDGRADRSAAAEPAEPAAPVVAEEPRERVEKPAGKAGGVYIPPFKLAQMLREAKDETSAQYQRLRWDALRKSINGLINKVNITNLKEVLPEIFGENLDRGRGLFCRSIMKSQMASPTFTPVFSALVAVINTKFPETGQLLLHRLILQFKRAFKRNDKPICLAVSKFIGHLVNQQVADDMIAFEIAILLLENPSEDSVEIALEFFKVVGAYLQDVNKQGFEIIRNRLNLILAEGQAEKRTCLLIQNFLEVIARGGKLKNARLEELGFESVPKELDLVEAEDQITHQVSLEESDGYNAQINLDIFKVDPDYQENEKKYEAIKREILGEDEEDESEGDSDDDSEDESSDEEGAGGAPAGGATQKIQDNTETNLINLRRTIYLTIMSALDFEEAGHKLMKITLGPGQEVEITTMIIECCSQEKSYSKYYGLLAQRFCMLKREYQACFEDCFRRQYALIHRLETNKLRNVARFFGHLLATDAISWEVIDSVRLTEDDTTSSSRIFIKVLFQDLSENMGLRSLNERLQDPSLAEWFGNLFPRDSPRNMRFSINFFTSIGLGGLTDALRRHLADLPKILAAQREAAAAAAAAEKGSDDDSSSDSSSDSDSDSSSSDSDSSDDSSSDSESSSSDSASSSSSADSSDDSSSDSEDEAPPQAEKKAAVAAKSSSAKTKAREEPRGDRQEKVRGDGIGPAALLTLGENGPQYLFNAPEGYARLVLEHKTRPSAKLQALFALQPQALGGLGALLMRLREDGHGEMHVVGPQGTVTQVHSLRHFMRWKHPSLYIRELIPSAPEPVFEDGHENAFREIDKMLQGDWQKESIFQVLQKQQQQQPQQEPKKRKRKTPLPPIKATHAPLARQPCPASKNEKGTGTQGDFTALEEGGNPLYVQQQKQGRTGNAQHPCALMCHLKASDRALLVVDCPEPAQRRLLSGHPAMKQLQASSRFVNILHLSAAASVRTSAYGDWAKHLPGQQVFASEANIGDGPELGHIGSARNLAKLHVVSPAVFPLPAAMTGPSGEDIYIPEDPEEPDSAARAENGVQEIAVALDTDKLLQIRVQGTINAGEVQKELLSRRPALQRLLQELQGSPLSKPFTCQLSQPCPPSQPASDLSFLGPATVPFFCPQAAVFVPLAVDGFEGGFPGACPPQIPPHPPPGHRLPPQGPTRPPFRRHAPPPQEAAKAAARNVPKLIVACPARNPATPECLKAMAARGDGSQVLFLGTGCAEPSKYRGGASVHVRLADGRGLLLDAGEGTLGQLVRHFGPAGAAKQVDALCAVWISHKHADHMLGLLGILKARSANTPPLLVIGPMPAQRWLAEAGQALQPRYHFVHCKDFDASGGPSRLWLMSMTGMVSWQSVPVEHCADAYGLVIRHVSGWSLVYSGDSRPCRRLQEAGRGCTLLIHEATFEPALHSQARQKRHSTTEEALRVAARMGAYRVILTHFSSRYPKMPIGLPTTGPLSEMVATACDGMRVPLVLLPELPKLMPAVTAALADGEAANGSTVLRR</sequence>
<feature type="compositionally biased region" description="Basic and acidic residues" evidence="6">
    <location>
        <begin position="160"/>
        <end position="170"/>
    </location>
</feature>